<evidence type="ECO:0008006" key="5">
    <source>
        <dbReference type="Google" id="ProtNLM"/>
    </source>
</evidence>
<dbReference type="Gene3D" id="1.25.40.60">
    <property type="match status" value="1"/>
</dbReference>
<accession>A0AAD5VYK6</accession>
<evidence type="ECO:0000256" key="1">
    <source>
        <dbReference type="ARBA" id="ARBA00009884"/>
    </source>
</evidence>
<feature type="compositionally biased region" description="Basic residues" evidence="2">
    <location>
        <begin position="331"/>
        <end position="340"/>
    </location>
</feature>
<sequence length="340" mass="38260">MAQECMAIFEHAKLPLVGNVEQCCATGVTPEGKTPKSLVEEMVPLLDSRDIINANKVRIIALYIQYRDGVPDEDRRRLYQHARLTLAEQDAVNAMVHLGVKISKGPNDKDTKRKFKHKQSNDEEYELSRYKPVLRSVIEDNSAGKLDELLFPYVKDSPLKNQTISPAASLRSPPPTTSLRSSKPSWHKAPRANAAVKEDKQRLIVFVAGGMTYSEIREAYQLSTSLNKDIFIGSTHAITPKQFVDDLKVLEIAGVGSKAIPNGLREAREGQREYQEYYDDRYYLQDAPPPRPPANANSLAAPKHSSHKIIQPSPTHSFSSFTTDTSQEKEKKKKRGLFRF</sequence>
<evidence type="ECO:0000256" key="2">
    <source>
        <dbReference type="SAM" id="MobiDB-lite"/>
    </source>
</evidence>
<feature type="compositionally biased region" description="Low complexity" evidence="2">
    <location>
        <begin position="312"/>
        <end position="325"/>
    </location>
</feature>
<dbReference type="EMBL" id="JANIEX010000098">
    <property type="protein sequence ID" value="KAJ3573583.1"/>
    <property type="molecule type" value="Genomic_DNA"/>
</dbReference>
<feature type="region of interest" description="Disordered" evidence="2">
    <location>
        <begin position="164"/>
        <end position="187"/>
    </location>
</feature>
<evidence type="ECO:0000313" key="3">
    <source>
        <dbReference type="EMBL" id="KAJ3573583.1"/>
    </source>
</evidence>
<organism evidence="3 4">
    <name type="scientific">Leucocoprinus birnbaumii</name>
    <dbReference type="NCBI Taxonomy" id="56174"/>
    <lineage>
        <taxon>Eukaryota</taxon>
        <taxon>Fungi</taxon>
        <taxon>Dikarya</taxon>
        <taxon>Basidiomycota</taxon>
        <taxon>Agaricomycotina</taxon>
        <taxon>Agaricomycetes</taxon>
        <taxon>Agaricomycetidae</taxon>
        <taxon>Agaricales</taxon>
        <taxon>Agaricineae</taxon>
        <taxon>Agaricaceae</taxon>
        <taxon>Leucocoprinus</taxon>
    </lineage>
</organism>
<comment type="caution">
    <text evidence="3">The sequence shown here is derived from an EMBL/GenBank/DDBJ whole genome shotgun (WGS) entry which is preliminary data.</text>
</comment>
<dbReference type="SUPFAM" id="SSF56815">
    <property type="entry name" value="Sec1/munc18-like (SM) proteins"/>
    <property type="match status" value="1"/>
</dbReference>
<dbReference type="InterPro" id="IPR027482">
    <property type="entry name" value="Sec1-like_dom2"/>
</dbReference>
<dbReference type="GO" id="GO:0016192">
    <property type="term" value="P:vesicle-mediated transport"/>
    <property type="evidence" value="ECO:0007669"/>
    <property type="project" value="InterPro"/>
</dbReference>
<dbReference type="InterPro" id="IPR001619">
    <property type="entry name" value="Sec1-like"/>
</dbReference>
<dbReference type="Proteomes" id="UP001213000">
    <property type="component" value="Unassembled WGS sequence"/>
</dbReference>
<feature type="region of interest" description="Disordered" evidence="2">
    <location>
        <begin position="103"/>
        <end position="123"/>
    </location>
</feature>
<dbReference type="PANTHER" id="PTHR11679">
    <property type="entry name" value="VESICLE PROTEIN SORTING-ASSOCIATED"/>
    <property type="match status" value="1"/>
</dbReference>
<dbReference type="Gene3D" id="3.40.50.1910">
    <property type="match status" value="1"/>
</dbReference>
<feature type="compositionally biased region" description="Low complexity" evidence="2">
    <location>
        <begin position="165"/>
        <end position="184"/>
    </location>
</feature>
<name>A0AAD5VYK6_9AGAR</name>
<evidence type="ECO:0000313" key="4">
    <source>
        <dbReference type="Proteomes" id="UP001213000"/>
    </source>
</evidence>
<dbReference type="InterPro" id="IPR036045">
    <property type="entry name" value="Sec1-like_sf"/>
</dbReference>
<gene>
    <name evidence="3" type="ORF">NP233_g2333</name>
</gene>
<protein>
    <recommendedName>
        <fullName evidence="5">Sec1-like protein</fullName>
    </recommendedName>
</protein>
<reference evidence="3" key="1">
    <citation type="submission" date="2022-07" db="EMBL/GenBank/DDBJ databases">
        <title>Genome Sequence of Leucocoprinus birnbaumii.</title>
        <authorList>
            <person name="Buettner E."/>
        </authorList>
    </citation>
    <scope>NUCLEOTIDE SEQUENCE</scope>
    <source>
        <strain evidence="3">VT141</strain>
    </source>
</reference>
<comment type="similarity">
    <text evidence="1">Belongs to the STXBP/unc-18/SEC1 family.</text>
</comment>
<dbReference type="AlphaFoldDB" id="A0AAD5VYK6"/>
<dbReference type="Pfam" id="PF00995">
    <property type="entry name" value="Sec1"/>
    <property type="match status" value="1"/>
</dbReference>
<proteinExistence type="inferred from homology"/>
<feature type="region of interest" description="Disordered" evidence="2">
    <location>
        <begin position="284"/>
        <end position="340"/>
    </location>
</feature>
<keyword evidence="4" id="KW-1185">Reference proteome</keyword>